<comment type="caution">
    <text evidence="1">The sequence shown here is derived from an EMBL/GenBank/DDBJ whole genome shotgun (WGS) entry which is preliminary data.</text>
</comment>
<dbReference type="STRING" id="550983.A4R26_33435"/>
<evidence type="ECO:0000313" key="1">
    <source>
        <dbReference type="EMBL" id="OQP67486.1"/>
    </source>
</evidence>
<organism evidence="1 2">
    <name type="scientific">Niastella populi</name>
    <dbReference type="NCBI Taxonomy" id="550983"/>
    <lineage>
        <taxon>Bacteria</taxon>
        <taxon>Pseudomonadati</taxon>
        <taxon>Bacteroidota</taxon>
        <taxon>Chitinophagia</taxon>
        <taxon>Chitinophagales</taxon>
        <taxon>Chitinophagaceae</taxon>
        <taxon>Niastella</taxon>
    </lineage>
</organism>
<proteinExistence type="predicted"/>
<sequence>MADSYCKANDLDLNREINNGSGALDFKVSHGLAKVTVELKYSKNPKLIEGYEKQLRAYNRAEGVEDKHSIYLVLRVNSKQDRKIRQINKLIHERSSSGKQSPELIVINAVRMPPASKR</sequence>
<accession>A0A1V9GAL1</accession>
<evidence type="ECO:0000313" key="2">
    <source>
        <dbReference type="Proteomes" id="UP000192276"/>
    </source>
</evidence>
<protein>
    <submittedName>
        <fullName evidence="1">Uncharacterized protein</fullName>
    </submittedName>
</protein>
<gene>
    <name evidence="1" type="ORF">A4R26_33435</name>
</gene>
<dbReference type="Proteomes" id="UP000192276">
    <property type="component" value="Unassembled WGS sequence"/>
</dbReference>
<reference evidence="2" key="1">
    <citation type="submission" date="2016-04" db="EMBL/GenBank/DDBJ databases">
        <authorList>
            <person name="Chen L."/>
            <person name="Zhuang W."/>
            <person name="Wang G."/>
        </authorList>
    </citation>
    <scope>NUCLEOTIDE SEQUENCE [LARGE SCALE GENOMIC DNA]</scope>
    <source>
        <strain evidence="2">208</strain>
    </source>
</reference>
<name>A0A1V9GAL1_9BACT</name>
<dbReference type="EMBL" id="LWBP01000043">
    <property type="protein sequence ID" value="OQP67486.1"/>
    <property type="molecule type" value="Genomic_DNA"/>
</dbReference>
<dbReference type="AlphaFoldDB" id="A0A1V9GAL1"/>
<keyword evidence="2" id="KW-1185">Reference proteome</keyword>